<evidence type="ECO:0000313" key="4">
    <source>
        <dbReference type="Proteomes" id="UP001153712"/>
    </source>
</evidence>
<gene>
    <name evidence="3" type="ORF">PHYEVI_LOCUS6471</name>
</gene>
<keyword evidence="4" id="KW-1185">Reference proteome</keyword>
<dbReference type="GO" id="GO:0005576">
    <property type="term" value="C:extracellular region"/>
    <property type="evidence" value="ECO:0007669"/>
    <property type="project" value="GOC"/>
</dbReference>
<name>A0A9N9TQ78_PHYSR</name>
<dbReference type="OrthoDB" id="10257153at2759"/>
<dbReference type="GO" id="GO:1904158">
    <property type="term" value="P:axonemal central apparatus assembly"/>
    <property type="evidence" value="ECO:0007669"/>
    <property type="project" value="TreeGrafter"/>
</dbReference>
<feature type="compositionally biased region" description="Polar residues" evidence="2">
    <location>
        <begin position="19"/>
        <end position="31"/>
    </location>
</feature>
<evidence type="ECO:0000313" key="3">
    <source>
        <dbReference type="EMBL" id="CAG9860114.1"/>
    </source>
</evidence>
<dbReference type="Proteomes" id="UP001153712">
    <property type="component" value="Chromosome 3"/>
</dbReference>
<evidence type="ECO:0000256" key="1">
    <source>
        <dbReference type="SAM" id="Coils"/>
    </source>
</evidence>
<dbReference type="GO" id="GO:0003351">
    <property type="term" value="P:epithelial cilium movement involved in extracellular fluid movement"/>
    <property type="evidence" value="ECO:0007669"/>
    <property type="project" value="TreeGrafter"/>
</dbReference>
<dbReference type="PANTHER" id="PTHR21963">
    <property type="entry name" value="PF6"/>
    <property type="match status" value="1"/>
</dbReference>
<dbReference type="GO" id="GO:1990716">
    <property type="term" value="C:axonemal central apparatus"/>
    <property type="evidence" value="ECO:0007669"/>
    <property type="project" value="TreeGrafter"/>
</dbReference>
<proteinExistence type="predicted"/>
<dbReference type="InterPro" id="IPR026173">
    <property type="entry name" value="SPAG17"/>
</dbReference>
<keyword evidence="1" id="KW-0175">Coiled coil</keyword>
<sequence>MIEEPIESFEKEDGPDTVDGQTKRSYYSIRSDTSKRKREKRTLLAGETDMDLEFMELEIRKYCPKKIFDIIVINEVDGPSQEQMLKTIDSARRYEDCNFSVTFIKYTEVMGILEHLDTTIFPESIRKMVEQILDDLRAYLVAKKADKIPFLKMAIMMKIKLMEVMIHHYQRELDKMKTRKVLIEELDHLTRTDKKVTEKGDKQRKTSDTGELEHLDTESDVIFDDDIYNHVWFYAFEGIYNIKVLILLLSCRVPITALIKINTSEYFYTLPDSVYAKFWSEMDDLLFTHNRSEHFENTMLMQFTMKGDDYKDILEEFLYTIKFISEIKFQHLNYIRHIRIYEMDQLNIYHLPLHCMQVYNKLVSKIPIELVTEAVILSSILEETCFQLDGNNIEEKFSIPNTEAVRPPNCPDPLVAEMQKAAMSQTKPDKPVQSFTCYHKDRLGRILKMYKPVGKLVYDLSFNVLKCIHPFNLLNRMITEKEDNQPHKHDIDPSKKIDRNRNTEIIDDFLNLMVLSMFEHQDETTENFQQPDVDRRDSYMENLIMYDHVAFCNKLRPKLHTKQDDFDRFDMSYNVTPVDFYWKQHYPSHVLMQEIGKAQNNFSYVDTTYCPETDRVLVQFSDWLDEFGLNTKIYYDTLSTPVCLRDFCRYTVMEIGDWLQENPPAKYVRKSEEAEICKGAKKLKTLDIADEYKYLLETESGHFATTLAPHQTDDLSNEVSFDEMMHELETYPTNTKLKEEYTKERYSKDFLAYDFGTKYFALSGARTIFVSHDGVKISIDNCKFVDDCDKCMVTLMYGNNNFTLHSSENFRTSYACHWILEDGSIIVFEIQKKRKAVKIDVEVGDDTDRISAQVESEKTKVNIANYKVKRKTVVEPVQKEDDKCPMNIYQGICEAIETNSPIYKIKEAYQEVVSEKPVDTVPLAAVLERILAHVQKTSVKNVDNDQTKSKRFVPIRSIGASMPAFESAVFRVTLPSGVHVSCHPSFLKETLVEIKQEPLNTNIPDIKHEEFRLFTREGYILIKKVDGTIRILMSNGNIIDFEKLKSDKETIRSSTIKPQHCKTTSDYRKRLNKFMKNAGKTDGEYYISRRSNLETKRGYVVNEDLFRMLDNTKIPYLKTSLLNFEGTKTILEGNKISQKKLYYTVAENDFCEEEIFYERRDGFKCILYRTADKIVEFADGTRITTNVVIANELVDGYVYVTLHYKYEHPHYATVIYGEDDILQVLLNNALIEKTKDDKCLLRLDAETTTTVNADHVVFEKRCKECDVPFKCTFDISVFHCNLLEFSKQFVHVEDSYLKHLFVDYAGICRVNKNFIVGNLNSANCNHRDKNVYKKLYAIKKTRSGEEYFRDKLVKSQIEKCLLQEENATVIKTGKTFPKVRIEHKYYQNFVDSLLTKTTINSPIALTKYKESISKTLYYSTIKVLKEVLNPKYVQILLSYLVSRFSQIDLDDETLDLINWLANRKKEEANLIAKKEQQERENQRREEAKYCKCIKDKRTFARKISQWSQEYKRLSKLVKQKNIPLYFNSDFCQRINKR</sequence>
<accession>A0A9N9TQ78</accession>
<feature type="region of interest" description="Disordered" evidence="2">
    <location>
        <begin position="1"/>
        <end position="31"/>
    </location>
</feature>
<protein>
    <submittedName>
        <fullName evidence="3">Uncharacterized protein</fullName>
    </submittedName>
</protein>
<organism evidence="3 4">
    <name type="scientific">Phyllotreta striolata</name>
    <name type="common">Striped flea beetle</name>
    <name type="synonym">Crioceris striolata</name>
    <dbReference type="NCBI Taxonomy" id="444603"/>
    <lineage>
        <taxon>Eukaryota</taxon>
        <taxon>Metazoa</taxon>
        <taxon>Ecdysozoa</taxon>
        <taxon>Arthropoda</taxon>
        <taxon>Hexapoda</taxon>
        <taxon>Insecta</taxon>
        <taxon>Pterygota</taxon>
        <taxon>Neoptera</taxon>
        <taxon>Endopterygota</taxon>
        <taxon>Coleoptera</taxon>
        <taxon>Polyphaga</taxon>
        <taxon>Cucujiformia</taxon>
        <taxon>Chrysomeloidea</taxon>
        <taxon>Chrysomelidae</taxon>
        <taxon>Galerucinae</taxon>
        <taxon>Alticini</taxon>
        <taxon>Phyllotreta</taxon>
    </lineage>
</organism>
<dbReference type="PANTHER" id="PTHR21963:SF1">
    <property type="entry name" value="SPERM-ASSOCIATED ANTIGEN 17"/>
    <property type="match status" value="1"/>
</dbReference>
<dbReference type="EMBL" id="OU900096">
    <property type="protein sequence ID" value="CAG9860114.1"/>
    <property type="molecule type" value="Genomic_DNA"/>
</dbReference>
<reference evidence="3" key="1">
    <citation type="submission" date="2022-01" db="EMBL/GenBank/DDBJ databases">
        <authorList>
            <person name="King R."/>
        </authorList>
    </citation>
    <scope>NUCLEOTIDE SEQUENCE</scope>
</reference>
<evidence type="ECO:0000256" key="2">
    <source>
        <dbReference type="SAM" id="MobiDB-lite"/>
    </source>
</evidence>
<feature type="coiled-coil region" evidence="1">
    <location>
        <begin position="1460"/>
        <end position="1487"/>
    </location>
</feature>